<organism evidence="2 3">
    <name type="scientific">Leptospirillum ferrodiazotrophum</name>
    <dbReference type="NCBI Taxonomy" id="412449"/>
    <lineage>
        <taxon>Bacteria</taxon>
        <taxon>Pseudomonadati</taxon>
        <taxon>Nitrospirota</taxon>
        <taxon>Nitrospiria</taxon>
        <taxon>Nitrospirales</taxon>
        <taxon>Nitrospiraceae</taxon>
        <taxon>Leptospirillum</taxon>
    </lineage>
</organism>
<dbReference type="InterPro" id="IPR035901">
    <property type="entry name" value="GIY-YIG_endonuc_sf"/>
</dbReference>
<dbReference type="Pfam" id="PF04552">
    <property type="entry name" value="Sigma54_DBD"/>
    <property type="match status" value="1"/>
</dbReference>
<sequence length="387" mass="44225">MPPLSPDHFGKVLLSRFLELPLRRFDSFVKKLDADSHFLQRSGVLSLGFLRGARLSSGASSGAQTFGEIVMEEGHPEIFWHSPSFAREYRMDDAVIDHMRDHEEIGEDLGRIVRRLRLVNSRNRLTDHIVRFILHVQAGYLETGDLLQLRPLSYVRLSEKLPFTPWFPNGIDSTRISRILRRFPLVFSDGTIRELSELCPKIRATCCHFVNDVIKSEKILIQEGSIQGPLSDSEIARRVEDVFGTIIISRRTVAHIRRTLGIPERIARATARTYRDATAEFSPPIPLTSRSVRESTPVCSGVYEISSFVPGEPEKVLYIGSSRNLRKRLSHHLYSSGGNPLLRERMSGGARFRYRIVKEDWRTFERTIYRSFLNTFGMAPECNRASP</sequence>
<evidence type="ECO:0000313" key="2">
    <source>
        <dbReference type="EMBL" id="EES51475.1"/>
    </source>
</evidence>
<reference evidence="2 3" key="1">
    <citation type="journal article" date="2009" name="Appl. Environ. Microbiol.">
        <title>Community genomic and proteomic analyses of chemoautotrophic iron-oxidizing "Leptospirillum rubarum" (Group II) and "Leptospirillum ferrodiazotrophum" (Group III) bacteria in acid mine drainage biofilms.</title>
        <authorList>
            <person name="Goltsman D.S."/>
            <person name="Denef V.J."/>
            <person name="Singer S.W."/>
            <person name="VerBerkmoes N.C."/>
            <person name="Lefsrud M."/>
            <person name="Mueller R.S."/>
            <person name="Dick G.J."/>
            <person name="Sun C.L."/>
            <person name="Wheeler K.E."/>
            <person name="Zemla A."/>
            <person name="Baker B.J."/>
            <person name="Hauser L."/>
            <person name="Land M."/>
            <person name="Shah M.B."/>
            <person name="Thelen M.P."/>
            <person name="Hettich R.L."/>
            <person name="Banfield J.F."/>
        </authorList>
    </citation>
    <scope>NUCLEOTIDE SEQUENCE [LARGE SCALE GENOMIC DNA]</scope>
</reference>
<evidence type="ECO:0000313" key="3">
    <source>
        <dbReference type="Proteomes" id="UP000009374"/>
    </source>
</evidence>
<dbReference type="EMBL" id="GG693889">
    <property type="protein sequence ID" value="EES51475.1"/>
    <property type="molecule type" value="Genomic_DNA"/>
</dbReference>
<feature type="domain" description="RNA polymerase sigma factor 54 DNA-binding" evidence="1">
    <location>
        <begin position="117"/>
        <end position="268"/>
    </location>
</feature>
<gene>
    <name evidence="2" type="ORF">UBAL3_96120018</name>
</gene>
<dbReference type="Proteomes" id="UP000009374">
    <property type="component" value="Unassembled WGS sequence"/>
</dbReference>
<evidence type="ECO:0000259" key="1">
    <source>
        <dbReference type="Pfam" id="PF04552"/>
    </source>
</evidence>
<dbReference type="AlphaFoldDB" id="C6I101"/>
<keyword evidence="3" id="KW-1185">Reference proteome</keyword>
<dbReference type="Gene3D" id="1.10.10.60">
    <property type="entry name" value="Homeodomain-like"/>
    <property type="match status" value="1"/>
</dbReference>
<accession>C6I101</accession>
<dbReference type="GO" id="GO:0001216">
    <property type="term" value="F:DNA-binding transcription activator activity"/>
    <property type="evidence" value="ECO:0007669"/>
    <property type="project" value="InterPro"/>
</dbReference>
<name>C6I101_9BACT</name>
<proteinExistence type="predicted"/>
<dbReference type="InterPro" id="IPR007634">
    <property type="entry name" value="RNA_pol_sigma_54_DNA-bd"/>
</dbReference>
<protein>
    <recommendedName>
        <fullName evidence="1">RNA polymerase sigma factor 54 DNA-binding domain-containing protein</fullName>
    </recommendedName>
</protein>
<dbReference type="SUPFAM" id="SSF82771">
    <property type="entry name" value="GIY-YIG endonuclease"/>
    <property type="match status" value="1"/>
</dbReference>